<keyword evidence="2 7" id="KW-0285">Flavoprotein</keyword>
<dbReference type="SUPFAM" id="SSF55469">
    <property type="entry name" value="FMN-dependent nitroreductase-like"/>
    <property type="match status" value="1"/>
</dbReference>
<proteinExistence type="inferred from homology"/>
<organism evidence="10 11">
    <name type="scientific">Polynucleobacter sphagniphilus</name>
    <dbReference type="NCBI Taxonomy" id="1743169"/>
    <lineage>
        <taxon>Bacteria</taxon>
        <taxon>Pseudomonadati</taxon>
        <taxon>Pseudomonadota</taxon>
        <taxon>Betaproteobacteria</taxon>
        <taxon>Burkholderiales</taxon>
        <taxon>Burkholderiaceae</taxon>
        <taxon>Polynucleobacter</taxon>
    </lineage>
</organism>
<keyword evidence="3 7" id="KW-0288">FMN</keyword>
<dbReference type="GO" id="GO:0016491">
    <property type="term" value="F:oxidoreductase activity"/>
    <property type="evidence" value="ECO:0007669"/>
    <property type="project" value="UniProtKB-UniRule"/>
</dbReference>
<evidence type="ECO:0000256" key="6">
    <source>
        <dbReference type="ARBA" id="ARBA00023027"/>
    </source>
</evidence>
<evidence type="ECO:0000313" key="11">
    <source>
        <dbReference type="Proteomes" id="UP001161160"/>
    </source>
</evidence>
<dbReference type="PANTHER" id="PTHR43821">
    <property type="entry name" value="NAD(P)H NITROREDUCTASE YDJA-RELATED"/>
    <property type="match status" value="1"/>
</dbReference>
<dbReference type="InterPro" id="IPR029479">
    <property type="entry name" value="Nitroreductase"/>
</dbReference>
<comment type="similarity">
    <text evidence="1 7">Belongs to the nitroreductase family.</text>
</comment>
<keyword evidence="11" id="KW-1185">Reference proteome</keyword>
<dbReference type="InterPro" id="IPR052530">
    <property type="entry name" value="NAD(P)H_nitroreductase"/>
</dbReference>
<dbReference type="Proteomes" id="UP001161160">
    <property type="component" value="Unassembled WGS sequence"/>
</dbReference>
<evidence type="ECO:0000256" key="7">
    <source>
        <dbReference type="PIRNR" id="PIRNR000232"/>
    </source>
</evidence>
<evidence type="ECO:0000256" key="1">
    <source>
        <dbReference type="ARBA" id="ARBA00007118"/>
    </source>
</evidence>
<feature type="domain" description="Nitroreductase" evidence="9">
    <location>
        <begin position="23"/>
        <end position="166"/>
    </location>
</feature>
<protein>
    <recommendedName>
        <fullName evidence="7">Putative NAD(P)H nitroreductase</fullName>
        <ecNumber evidence="7">1.-.-.-</ecNumber>
    </recommendedName>
</protein>
<evidence type="ECO:0000313" key="10">
    <source>
        <dbReference type="EMBL" id="MDH6503598.1"/>
    </source>
</evidence>
<evidence type="ECO:0000259" key="9">
    <source>
        <dbReference type="Pfam" id="PF00881"/>
    </source>
</evidence>
<reference evidence="10" key="1">
    <citation type="submission" date="2023-04" db="EMBL/GenBank/DDBJ databases">
        <title>Genome Encyclopedia of Bacteria and Archaea VI: Functional Genomics of Type Strains.</title>
        <authorList>
            <person name="Whitman W."/>
        </authorList>
    </citation>
    <scope>NUCLEOTIDE SEQUENCE</scope>
    <source>
        <strain evidence="10">Enz.4-51</strain>
    </source>
</reference>
<evidence type="ECO:0000256" key="2">
    <source>
        <dbReference type="ARBA" id="ARBA00022630"/>
    </source>
</evidence>
<accession>A0AA43M9H6</accession>
<dbReference type="EC" id="1.-.-.-" evidence="7"/>
<evidence type="ECO:0000256" key="5">
    <source>
        <dbReference type="ARBA" id="ARBA00023002"/>
    </source>
</evidence>
<dbReference type="AlphaFoldDB" id="A0AA43M9H6"/>
<comment type="caution">
    <text evidence="10">The sequence shown here is derived from an EMBL/GenBank/DDBJ whole genome shotgun (WGS) entry which is preliminary data.</text>
</comment>
<evidence type="ECO:0000256" key="3">
    <source>
        <dbReference type="ARBA" id="ARBA00022643"/>
    </source>
</evidence>
<dbReference type="RefSeq" id="WP_277541598.1">
    <property type="nucleotide sequence ID" value="NZ_JAQFIK010000002.1"/>
</dbReference>
<evidence type="ECO:0000256" key="4">
    <source>
        <dbReference type="ARBA" id="ARBA00022857"/>
    </source>
</evidence>
<feature type="binding site" description="in other chain" evidence="8">
    <location>
        <begin position="137"/>
        <end position="139"/>
    </location>
    <ligand>
        <name>FMN</name>
        <dbReference type="ChEBI" id="CHEBI:58210"/>
        <note>ligand shared between dimeric partners</note>
    </ligand>
</feature>
<dbReference type="EMBL" id="JARXYA010000003">
    <property type="protein sequence ID" value="MDH6503598.1"/>
    <property type="molecule type" value="Genomic_DNA"/>
</dbReference>
<feature type="binding site" description="in other chain" evidence="8">
    <location>
        <begin position="13"/>
        <end position="15"/>
    </location>
    <ligand>
        <name>FMN</name>
        <dbReference type="ChEBI" id="CHEBI:58210"/>
        <note>ligand shared between dimeric partners</note>
    </ligand>
</feature>
<sequence>MTNQNALEALLSRYSLGGKHLIEPGPSNDEIELIIKAALRAPDHGELTPFRFVVVRDDARKKLANLFEGYAKSAGKSIESCEIERDRALGIPVSIAVIARIDMSHPIVPAHEQWMCIGGAVTNTLNAIHTLGYAAKMLSGGKVRDKKIVDAFCLPGESLVGWIVAGTASRPVKEKTSKSIINCISYFD</sequence>
<name>A0AA43M9H6_9BURK</name>
<feature type="binding site" evidence="8">
    <location>
        <position position="44"/>
    </location>
    <ligand>
        <name>FMN</name>
        <dbReference type="ChEBI" id="CHEBI:58210"/>
        <note>ligand shared between dimeric partners</note>
    </ligand>
</feature>
<dbReference type="PANTHER" id="PTHR43821:SF1">
    <property type="entry name" value="NAD(P)H NITROREDUCTASE YDJA-RELATED"/>
    <property type="match status" value="1"/>
</dbReference>
<feature type="binding site" evidence="8">
    <location>
        <position position="40"/>
    </location>
    <ligand>
        <name>FMN</name>
        <dbReference type="ChEBI" id="CHEBI:58210"/>
        <note>ligand shared between dimeric partners</note>
    </ligand>
</feature>
<keyword evidence="6 7" id="KW-0520">NAD</keyword>
<gene>
    <name evidence="10" type="ORF">M2127_000888</name>
</gene>
<dbReference type="InterPro" id="IPR000415">
    <property type="entry name" value="Nitroreductase-like"/>
</dbReference>
<dbReference type="Gene3D" id="3.40.109.10">
    <property type="entry name" value="NADH Oxidase"/>
    <property type="match status" value="1"/>
</dbReference>
<dbReference type="CDD" id="cd02135">
    <property type="entry name" value="YdjA-like"/>
    <property type="match status" value="1"/>
</dbReference>
<dbReference type="PIRSF" id="PIRSF000232">
    <property type="entry name" value="YdjA"/>
    <property type="match status" value="1"/>
</dbReference>
<evidence type="ECO:0000256" key="8">
    <source>
        <dbReference type="PIRSR" id="PIRSR000232-1"/>
    </source>
</evidence>
<dbReference type="Pfam" id="PF00881">
    <property type="entry name" value="Nitroreductase"/>
    <property type="match status" value="1"/>
</dbReference>
<dbReference type="InterPro" id="IPR026021">
    <property type="entry name" value="YdjA-like"/>
</dbReference>
<keyword evidence="4 7" id="KW-0521">NADP</keyword>
<comment type="cofactor">
    <cofactor evidence="8">
        <name>FMN</name>
        <dbReference type="ChEBI" id="CHEBI:58210"/>
    </cofactor>
    <text evidence="8">Binds 1 FMN per subunit.</text>
</comment>
<keyword evidence="5 7" id="KW-0560">Oxidoreductase</keyword>